<dbReference type="InterPro" id="IPR020930">
    <property type="entry name" value="Ribosomal_uL5_bac-type"/>
</dbReference>
<evidence type="ECO:0000256" key="3">
    <source>
        <dbReference type="ARBA" id="ARBA00022980"/>
    </source>
</evidence>
<comment type="subunit">
    <text evidence="5">Part of the 50S ribosomal subunit; part of the 5S rRNA/L5/L18/L25 subcomplex. Contacts the 5S rRNA. Binds to the 5S rRNA independently of L5 and L18.</text>
</comment>
<reference evidence="9" key="2">
    <citation type="journal article" date="2021" name="Microbiome">
        <title>Successional dynamics and alternative stable states in a saline activated sludge microbial community over 9 years.</title>
        <authorList>
            <person name="Wang Y."/>
            <person name="Ye J."/>
            <person name="Ju F."/>
            <person name="Liu L."/>
            <person name="Boyd J.A."/>
            <person name="Deng Y."/>
            <person name="Parks D.H."/>
            <person name="Jiang X."/>
            <person name="Yin X."/>
            <person name="Woodcroft B.J."/>
            <person name="Tyson G.W."/>
            <person name="Hugenholtz P."/>
            <person name="Polz M.F."/>
            <person name="Zhang T."/>
        </authorList>
    </citation>
    <scope>NUCLEOTIDE SEQUENCE</scope>
    <source>
        <strain evidence="9">HKST-UBA16</strain>
    </source>
</reference>
<sequence>MITIELKAREKTGNKAKRVLNEGYVPAVIYDNKTHSANFKVERGAIERLLHHVKTSSIVKASIEGDEKQVLVKDVDYHPITGQIRHIAFFEIDPNELMTFELPVRIVGESPAVKNNLGVLIQPTKSITVRAKVSSLVEDIEINVEKLTQPGQSITLESIALPEGIELLHKDQLDVALATVGQLQKLVEEEEQTTSDEETEGEGGEDGEATESAEGGEDNNASTEVAAEEK</sequence>
<dbReference type="Pfam" id="PF01386">
    <property type="entry name" value="Ribosomal_L25p"/>
    <property type="match status" value="1"/>
</dbReference>
<evidence type="ECO:0000256" key="4">
    <source>
        <dbReference type="ARBA" id="ARBA00023274"/>
    </source>
</evidence>
<reference evidence="9" key="1">
    <citation type="submission" date="2020-04" db="EMBL/GenBank/DDBJ databases">
        <authorList>
            <person name="Zhang T."/>
        </authorList>
    </citation>
    <scope>NUCLEOTIDE SEQUENCE</scope>
    <source>
        <strain evidence="9">HKST-UBA16</strain>
    </source>
</reference>
<dbReference type="PANTHER" id="PTHR33284">
    <property type="entry name" value="RIBOSOMAL PROTEIN L25/GLN-TRNA SYNTHETASE, ANTI-CODON-BINDING DOMAIN-CONTAINING PROTEIN"/>
    <property type="match status" value="1"/>
</dbReference>
<dbReference type="AlphaFoldDB" id="A0A955I5K5"/>
<evidence type="ECO:0000256" key="1">
    <source>
        <dbReference type="ARBA" id="ARBA00022730"/>
    </source>
</evidence>
<organism evidence="9 10">
    <name type="scientific">Candidatus Dojkabacteria bacterium</name>
    <dbReference type="NCBI Taxonomy" id="2099670"/>
    <lineage>
        <taxon>Bacteria</taxon>
        <taxon>Candidatus Dojkabacteria</taxon>
    </lineage>
</organism>
<dbReference type="InterPro" id="IPR029751">
    <property type="entry name" value="Ribosomal_L25_dom"/>
</dbReference>
<evidence type="ECO:0000256" key="2">
    <source>
        <dbReference type="ARBA" id="ARBA00022884"/>
    </source>
</evidence>
<feature type="region of interest" description="Disordered" evidence="6">
    <location>
        <begin position="186"/>
        <end position="230"/>
    </location>
</feature>
<dbReference type="GO" id="GO:0022625">
    <property type="term" value="C:cytosolic large ribosomal subunit"/>
    <property type="evidence" value="ECO:0007669"/>
    <property type="project" value="TreeGrafter"/>
</dbReference>
<dbReference type="InterPro" id="IPR037121">
    <property type="entry name" value="Ribosomal_bL25_C"/>
</dbReference>
<evidence type="ECO:0000256" key="6">
    <source>
        <dbReference type="SAM" id="MobiDB-lite"/>
    </source>
</evidence>
<protein>
    <recommendedName>
        <fullName evidence="5">Large ribosomal subunit protein bL25</fullName>
    </recommendedName>
    <alternativeName>
        <fullName evidence="5">General stress protein CTC</fullName>
    </alternativeName>
</protein>
<evidence type="ECO:0000313" key="10">
    <source>
        <dbReference type="Proteomes" id="UP000748332"/>
    </source>
</evidence>
<dbReference type="HAMAP" id="MF_01334">
    <property type="entry name" value="Ribosomal_bL25_CTC"/>
    <property type="match status" value="1"/>
</dbReference>
<dbReference type="EMBL" id="JAGQLM010000049">
    <property type="protein sequence ID" value="MCA9374938.1"/>
    <property type="molecule type" value="Genomic_DNA"/>
</dbReference>
<dbReference type="Proteomes" id="UP000748332">
    <property type="component" value="Unassembled WGS sequence"/>
</dbReference>
<comment type="caution">
    <text evidence="9">The sequence shown here is derived from an EMBL/GenBank/DDBJ whole genome shotgun (WGS) entry which is preliminary data.</text>
</comment>
<feature type="domain" description="Large ribosomal subunit protein bL25 beta" evidence="8">
    <location>
        <begin position="98"/>
        <end position="180"/>
    </location>
</feature>
<dbReference type="GO" id="GO:0006412">
    <property type="term" value="P:translation"/>
    <property type="evidence" value="ECO:0007669"/>
    <property type="project" value="UniProtKB-UniRule"/>
</dbReference>
<dbReference type="SUPFAM" id="SSF50715">
    <property type="entry name" value="Ribosomal protein L25-like"/>
    <property type="match status" value="1"/>
</dbReference>
<proteinExistence type="inferred from homology"/>
<dbReference type="PANTHER" id="PTHR33284:SF1">
    <property type="entry name" value="RIBOSOMAL PROTEIN L25_GLN-TRNA SYNTHETASE, ANTI-CODON-BINDING DOMAIN-CONTAINING PROTEIN"/>
    <property type="match status" value="1"/>
</dbReference>
<feature type="domain" description="Large ribosomal subunit protein bL25 L25" evidence="7">
    <location>
        <begin position="5"/>
        <end position="89"/>
    </location>
</feature>
<comment type="function">
    <text evidence="5">This is one of the proteins that binds to the 5S RNA in the ribosome where it forms part of the central protuberance.</text>
</comment>
<accession>A0A955I5K5</accession>
<keyword evidence="1 5" id="KW-0699">rRNA-binding</keyword>
<dbReference type="InterPro" id="IPR020056">
    <property type="entry name" value="Rbsml_bL25/Gln-tRNA_synth_N"/>
</dbReference>
<keyword evidence="4 5" id="KW-0687">Ribonucleoprotein</keyword>
<dbReference type="Pfam" id="PF14693">
    <property type="entry name" value="Ribosomal_TL5_C"/>
    <property type="match status" value="1"/>
</dbReference>
<evidence type="ECO:0000259" key="7">
    <source>
        <dbReference type="Pfam" id="PF01386"/>
    </source>
</evidence>
<name>A0A955I5K5_9BACT</name>
<evidence type="ECO:0000256" key="5">
    <source>
        <dbReference type="HAMAP-Rule" id="MF_01334"/>
    </source>
</evidence>
<dbReference type="Gene3D" id="2.170.120.20">
    <property type="entry name" value="Ribosomal protein L25, beta domain"/>
    <property type="match status" value="1"/>
</dbReference>
<evidence type="ECO:0000313" key="9">
    <source>
        <dbReference type="EMBL" id="MCA9374938.1"/>
    </source>
</evidence>
<gene>
    <name evidence="5" type="primary">rplY</name>
    <name evidence="5" type="synonym">ctc</name>
    <name evidence="9" type="ORF">KC622_01260</name>
</gene>
<dbReference type="GO" id="GO:0008097">
    <property type="term" value="F:5S rRNA binding"/>
    <property type="evidence" value="ECO:0007669"/>
    <property type="project" value="InterPro"/>
</dbReference>
<dbReference type="Gene3D" id="2.40.240.10">
    <property type="entry name" value="Ribosomal Protein L25, Chain P"/>
    <property type="match status" value="1"/>
</dbReference>
<keyword evidence="3 5" id="KW-0689">Ribosomal protein</keyword>
<dbReference type="CDD" id="cd00495">
    <property type="entry name" value="Ribosomal_L25_TL5_CTC"/>
    <property type="match status" value="1"/>
</dbReference>
<evidence type="ECO:0000259" key="8">
    <source>
        <dbReference type="Pfam" id="PF14693"/>
    </source>
</evidence>
<dbReference type="InterPro" id="IPR001021">
    <property type="entry name" value="Ribosomal_bL25_long"/>
</dbReference>
<dbReference type="NCBIfam" id="TIGR00731">
    <property type="entry name" value="bL25_bact_ctc"/>
    <property type="match status" value="1"/>
</dbReference>
<feature type="compositionally biased region" description="Acidic residues" evidence="6">
    <location>
        <begin position="188"/>
        <end position="217"/>
    </location>
</feature>
<dbReference type="GO" id="GO:0003735">
    <property type="term" value="F:structural constituent of ribosome"/>
    <property type="evidence" value="ECO:0007669"/>
    <property type="project" value="InterPro"/>
</dbReference>
<dbReference type="InterPro" id="IPR011035">
    <property type="entry name" value="Ribosomal_bL25/Gln-tRNA_synth"/>
</dbReference>
<comment type="similarity">
    <text evidence="5">Belongs to the bacterial ribosomal protein bL25 family. CTC subfamily.</text>
</comment>
<dbReference type="InterPro" id="IPR020057">
    <property type="entry name" value="Ribosomal_bL25_b-dom"/>
</dbReference>
<keyword evidence="2 5" id="KW-0694">RNA-binding</keyword>